<organism evidence="1 2">
    <name type="scientific">Mycena chlorophos</name>
    <name type="common">Agaric fungus</name>
    <name type="synonym">Agaricus chlorophos</name>
    <dbReference type="NCBI Taxonomy" id="658473"/>
    <lineage>
        <taxon>Eukaryota</taxon>
        <taxon>Fungi</taxon>
        <taxon>Dikarya</taxon>
        <taxon>Basidiomycota</taxon>
        <taxon>Agaricomycotina</taxon>
        <taxon>Agaricomycetes</taxon>
        <taxon>Agaricomycetidae</taxon>
        <taxon>Agaricales</taxon>
        <taxon>Marasmiineae</taxon>
        <taxon>Mycenaceae</taxon>
        <taxon>Mycena</taxon>
    </lineage>
</organism>
<accession>A0ABQ0LRL9</accession>
<evidence type="ECO:0008006" key="3">
    <source>
        <dbReference type="Google" id="ProtNLM"/>
    </source>
</evidence>
<dbReference type="EMBL" id="DF848473">
    <property type="protein sequence ID" value="GAT53773.1"/>
    <property type="molecule type" value="Genomic_DNA"/>
</dbReference>
<evidence type="ECO:0000313" key="1">
    <source>
        <dbReference type="EMBL" id="GAT53773.1"/>
    </source>
</evidence>
<gene>
    <name evidence="1" type="ORF">MCHLO_10693</name>
</gene>
<dbReference type="Proteomes" id="UP000815677">
    <property type="component" value="Unassembled WGS sequence"/>
</dbReference>
<protein>
    <recommendedName>
        <fullName evidence="3">F-box domain-containing protein</fullName>
    </recommendedName>
</protein>
<name>A0ABQ0LRL9_MYCCL</name>
<keyword evidence="2" id="KW-1185">Reference proteome</keyword>
<reference evidence="1" key="1">
    <citation type="submission" date="2014-09" db="EMBL/GenBank/DDBJ databases">
        <title>Genome sequence of the luminous mushroom Mycena chlorophos for searching fungal bioluminescence genes.</title>
        <authorList>
            <person name="Tanaka Y."/>
            <person name="Kasuga D."/>
            <person name="Oba Y."/>
            <person name="Hase S."/>
            <person name="Sato K."/>
            <person name="Oba Y."/>
            <person name="Sakakibara Y."/>
        </authorList>
    </citation>
    <scope>NUCLEOTIDE SEQUENCE</scope>
</reference>
<sequence length="452" mass="51044">MSLSSLSVELVQEVAGHLGIRPQSALRATCSALCVALDPLVFSTLTLRIGIEKLERDLSRLRALAEGATPFSRYARRVNIAEVTPYEFYWGTDNLKDPKTGEQKELWLVTLREALKPALTTLDGVRIVHWTASRDDPEWLVRDIVDTLATWQLMEFSYVCDIAGALPALGRLSGASLRKLHFFASSQTKLDLEELVTLLHYTPKLVSLSVESRKDLGFDDIWPVLQVNSVYLTELSVNIVSPKLCDYLVSYTGLERVHFRNVDALAVSRETADLFFERVLRRHSASIVELHVFPRYGSRWSFGTHNVGVLSSLVGLEKLGITVDPEYGAAQLQKDITLLLDMVPQLPVLRLLDIETTRDECDRGAWFRESETIEYHREVERMVRGVVSGYRHRGDLELDASMRKRPSVEVYAEHLRGAQRLRMVEADDGDGWVCALFEGTRRVTAEVQDNGD</sequence>
<evidence type="ECO:0000313" key="2">
    <source>
        <dbReference type="Proteomes" id="UP000815677"/>
    </source>
</evidence>
<proteinExistence type="predicted"/>